<dbReference type="EMBL" id="RJKL01000001">
    <property type="protein sequence ID" value="ROP33265.1"/>
    <property type="molecule type" value="Genomic_DNA"/>
</dbReference>
<keyword evidence="2" id="KW-0812">Transmembrane</keyword>
<keyword evidence="2" id="KW-1133">Transmembrane helix</keyword>
<evidence type="ECO:0000313" key="3">
    <source>
        <dbReference type="EMBL" id="ROP33265.1"/>
    </source>
</evidence>
<dbReference type="RefSeq" id="WP_148088163.1">
    <property type="nucleotide sequence ID" value="NZ_RJKL01000001.1"/>
</dbReference>
<evidence type="ECO:0000313" key="4">
    <source>
        <dbReference type="Proteomes" id="UP000271683"/>
    </source>
</evidence>
<dbReference type="Proteomes" id="UP000271683">
    <property type="component" value="Unassembled WGS sequence"/>
</dbReference>
<protein>
    <submittedName>
        <fullName evidence="3">Uncharacterized protein</fullName>
    </submittedName>
</protein>
<feature type="transmembrane region" description="Helical" evidence="2">
    <location>
        <begin position="65"/>
        <end position="82"/>
    </location>
</feature>
<accession>A0A3N1GSN0</accession>
<proteinExistence type="predicted"/>
<organism evidence="3 4">
    <name type="scientific">Couchioplanes caeruleus</name>
    <dbReference type="NCBI Taxonomy" id="56438"/>
    <lineage>
        <taxon>Bacteria</taxon>
        <taxon>Bacillati</taxon>
        <taxon>Actinomycetota</taxon>
        <taxon>Actinomycetes</taxon>
        <taxon>Micromonosporales</taxon>
        <taxon>Micromonosporaceae</taxon>
        <taxon>Couchioplanes</taxon>
    </lineage>
</organism>
<comment type="caution">
    <text evidence="3">The sequence shown here is derived from an EMBL/GenBank/DDBJ whole genome shotgun (WGS) entry which is preliminary data.</text>
</comment>
<name>A0A3N1GSN0_9ACTN</name>
<reference evidence="3 4" key="1">
    <citation type="submission" date="2018-11" db="EMBL/GenBank/DDBJ databases">
        <title>Sequencing the genomes of 1000 actinobacteria strains.</title>
        <authorList>
            <person name="Klenk H.-P."/>
        </authorList>
    </citation>
    <scope>NUCLEOTIDE SEQUENCE [LARGE SCALE GENOMIC DNA]</scope>
    <source>
        <strain evidence="3 4">DSM 43634</strain>
    </source>
</reference>
<sequence>MSSADLRNVIVIRQRELASRHEVLGREGRDPGRYEDLLLRVFDATNDLVRDLDRLRARSALRRRATAAGLVIVAFVVSGLVAAGVVPVYGLIGAAAALAAAVALAVISRAADPPDSPPDAPGAVAPDGERATPAPDGRRGPKEQAGVRRGSDGLPRPRRQEIREQPSAPPGRTDASASGKAGA</sequence>
<keyword evidence="2" id="KW-0472">Membrane</keyword>
<gene>
    <name evidence="3" type="ORF">EDD30_6235</name>
</gene>
<dbReference type="OrthoDB" id="3298789at2"/>
<feature type="compositionally biased region" description="Basic and acidic residues" evidence="1">
    <location>
        <begin position="136"/>
        <end position="151"/>
    </location>
</feature>
<feature type="region of interest" description="Disordered" evidence="1">
    <location>
        <begin position="111"/>
        <end position="183"/>
    </location>
</feature>
<evidence type="ECO:0000256" key="1">
    <source>
        <dbReference type="SAM" id="MobiDB-lite"/>
    </source>
</evidence>
<dbReference type="AlphaFoldDB" id="A0A3N1GSN0"/>
<evidence type="ECO:0000256" key="2">
    <source>
        <dbReference type="SAM" id="Phobius"/>
    </source>
</evidence>